<reference evidence="1 2" key="1">
    <citation type="journal article" date="2019" name="Int. J. Syst. Evol. Microbiol.">
        <title>The Global Catalogue of Microorganisms (GCM) 10K type strain sequencing project: providing services to taxonomists for standard genome sequencing and annotation.</title>
        <authorList>
            <consortium name="The Broad Institute Genomics Platform"/>
            <consortium name="The Broad Institute Genome Sequencing Center for Infectious Disease"/>
            <person name="Wu L."/>
            <person name="Ma J."/>
        </authorList>
    </citation>
    <scope>NUCLEOTIDE SEQUENCE [LARGE SCALE GENOMIC DNA]</scope>
    <source>
        <strain evidence="1 2">JCM 14304</strain>
    </source>
</reference>
<accession>A0ABN2DDB8</accession>
<sequence>MTFASTSLARHVARGVLGFGSLIAAFALIPAAGALSLLLLPVALAASATRLHRRSVHAHFPSQALTLDWLSLTHFSAA</sequence>
<gene>
    <name evidence="1" type="ORF">GCM10009742_16170</name>
</gene>
<comment type="caution">
    <text evidence="1">The sequence shown here is derived from an EMBL/GenBank/DDBJ whole genome shotgun (WGS) entry which is preliminary data.</text>
</comment>
<name>A0ABN2DDB8_9ACTN</name>
<proteinExistence type="predicted"/>
<organism evidence="1 2">
    <name type="scientific">Kribbella karoonensis</name>
    <dbReference type="NCBI Taxonomy" id="324851"/>
    <lineage>
        <taxon>Bacteria</taxon>
        <taxon>Bacillati</taxon>
        <taxon>Actinomycetota</taxon>
        <taxon>Actinomycetes</taxon>
        <taxon>Propionibacteriales</taxon>
        <taxon>Kribbellaceae</taxon>
        <taxon>Kribbella</taxon>
    </lineage>
</organism>
<dbReference type="EMBL" id="BAAAND010000003">
    <property type="protein sequence ID" value="GAA1573968.1"/>
    <property type="molecule type" value="Genomic_DNA"/>
</dbReference>
<protein>
    <submittedName>
        <fullName evidence="1">Uncharacterized protein</fullName>
    </submittedName>
</protein>
<evidence type="ECO:0000313" key="2">
    <source>
        <dbReference type="Proteomes" id="UP001500190"/>
    </source>
</evidence>
<dbReference type="Proteomes" id="UP001500190">
    <property type="component" value="Unassembled WGS sequence"/>
</dbReference>
<evidence type="ECO:0000313" key="1">
    <source>
        <dbReference type="EMBL" id="GAA1573968.1"/>
    </source>
</evidence>
<keyword evidence="2" id="KW-1185">Reference proteome</keyword>